<reference evidence="2" key="2">
    <citation type="journal article" date="2021" name="Microbiol. Resour. Announc.">
        <title>Complete Genome Sequences of Three Human Oral Treponema parvum Isolates.</title>
        <authorList>
            <person name="Zeng H."/>
            <person name="Watt R.M."/>
        </authorList>
    </citation>
    <scope>NUCLEOTIDE SEQUENCE</scope>
    <source>
        <strain evidence="2">ATCC 700773</strain>
    </source>
</reference>
<dbReference type="Proteomes" id="UP000671995">
    <property type="component" value="Chromosome"/>
</dbReference>
<feature type="domain" description="SH3b" evidence="1">
    <location>
        <begin position="33"/>
        <end position="120"/>
    </location>
</feature>
<protein>
    <submittedName>
        <fullName evidence="2">SH3 domain-containing protein</fullName>
    </submittedName>
</protein>
<organism evidence="2 3">
    <name type="scientific">Treponema parvum</name>
    <dbReference type="NCBI Taxonomy" id="138851"/>
    <lineage>
        <taxon>Bacteria</taxon>
        <taxon>Pseudomonadati</taxon>
        <taxon>Spirochaetota</taxon>
        <taxon>Spirochaetia</taxon>
        <taxon>Spirochaetales</taxon>
        <taxon>Treponemataceae</taxon>
        <taxon>Treponema</taxon>
    </lineage>
</organism>
<evidence type="ECO:0000313" key="3">
    <source>
        <dbReference type="Proteomes" id="UP000671995"/>
    </source>
</evidence>
<name>A0A975EZG5_9SPIR</name>
<gene>
    <name evidence="2" type="ORF">HRI96_05250</name>
</gene>
<proteinExistence type="predicted"/>
<dbReference type="PROSITE" id="PS51781">
    <property type="entry name" value="SH3B"/>
    <property type="match status" value="1"/>
</dbReference>
<accession>A0A975EZG5</accession>
<dbReference type="Gene3D" id="2.30.30.40">
    <property type="entry name" value="SH3 Domains"/>
    <property type="match status" value="1"/>
</dbReference>
<dbReference type="InterPro" id="IPR003646">
    <property type="entry name" value="SH3-like_bac-type"/>
</dbReference>
<dbReference type="AlphaFoldDB" id="A0A975EZG5"/>
<dbReference type="Pfam" id="PF08239">
    <property type="entry name" value="SH3_3"/>
    <property type="match status" value="1"/>
</dbReference>
<evidence type="ECO:0000259" key="1">
    <source>
        <dbReference type="PROSITE" id="PS51781"/>
    </source>
</evidence>
<sequence length="327" mass="38509">MKRFFSICLLVFFAFLFYADDFQLELDNRQYFGTVAKTTINDDNLNIRLKPSTSSLKIGKLKKGDVVTIKGYSDKKERIDNFNGYWLKIQIEKNDIVKDYASDNFGWYGWVFSKYVDIDPKIDVSTFSVLKVNPATRSTILSLDLEIDRNGQKAIVQVYPSKFSKQESYYFVWSDDIEDFQYSDPVGTFKWNPQTNEITHITDMGYDCESAWCIISDDEKYLFQDYGTSPGVRAFSIYDIKINKRLYSGSYLRDLEYDGRTIIIVEKCDWWNISKNRVTDESLKRSEEYKKTLQPKDLESKSIVVRYKLNLDNFKREYLDCTTVYEQ</sequence>
<dbReference type="EMBL" id="CP054257">
    <property type="protein sequence ID" value="QTQ11661.1"/>
    <property type="molecule type" value="Genomic_DNA"/>
</dbReference>
<reference evidence="2" key="1">
    <citation type="submission" date="2020-05" db="EMBL/GenBank/DDBJ databases">
        <authorList>
            <person name="Zeng H."/>
            <person name="Chan Y.K."/>
            <person name="Watt R.M."/>
        </authorList>
    </citation>
    <scope>NUCLEOTIDE SEQUENCE</scope>
    <source>
        <strain evidence="2">ATCC 700773</strain>
    </source>
</reference>
<evidence type="ECO:0000313" key="2">
    <source>
        <dbReference type="EMBL" id="QTQ11661.1"/>
    </source>
</evidence>
<dbReference type="RefSeq" id="WP_210118455.1">
    <property type="nucleotide sequence ID" value="NZ_CP054257.1"/>
</dbReference>